<keyword evidence="3" id="KW-0963">Cytoplasm</keyword>
<keyword evidence="13" id="KW-1185">Reference proteome</keyword>
<evidence type="ECO:0000256" key="5">
    <source>
        <dbReference type="ARBA" id="ARBA00022801"/>
    </source>
</evidence>
<sequence length="823" mass="93576">MSFMLRGDSFGDALNDALGTLNSLVGDGGRGPRPPPRAGYDNTGRDPLAGLAGLGGLGGLAGLAGLGGLGGRYSDWGSIKDRYFRPKPRPPPRPQPPMSFSDIVGKTKGAYHFINRLLPHNRDPSITNPALQPFSVGEKGSGIRARGEVQDFHKIQAQCLSEGVLWEDPNFPAVDSSIFYTRGPPKPFEWRRPGEITGDPQFMVDGASRFDIQQGELGDCWLLAAVANLTLHDDLFFQVVPDDQGFEGNYCGVFHFRFWQYGRWLDVVIDDRLPTVYGELVFLHSATKNEFWSALLEKAYAKLHGSYEALKGGTTCEGMEDFTGGVTEMYELKEAPSNLYKVLLKAYERSSLMACSIEPDPYVTEARTDSGLVKGHAYSITRVQYVDVQTPRRSGKIPLIRLRNPWGNEAEWNGPWSDQSPEWRLIPDHSREEIGLTFDDDGEFWMSYEDFLKHFTQLEMCNLSPDSMEDDNIKKWEANTFEGEWVRGVTAGGCRNYLDTFWHNPQYRITLTDVDEDDDENRCTVIVALMQKNRRAQRKKGMECLTIGFAVYNLGHDPDSLPKPLDYNFFKYNASCARSPSFINLREVSCRFKLPPGSYCIVPSTFEPNDQGEFLLRVYSEKRNNMEEHDEEVGIGHLDPRVKDEDEDTELAKKDEKVKALFLKLAGEDGEVDWMELKEIMDYTMRNDTRSSGFAKEVCRSMVAMMDADHSGKLGYEEFKILWTDIRHWRKVFKLYSKEGQGFLSAFELRQALNSAGYRLNNHILNILFHRYGAADGTITFDDFMMCAIRMKTMIDLFRERDPDNTNTVSFSLEEWMEKTLYS</sequence>
<evidence type="ECO:0000256" key="2">
    <source>
        <dbReference type="ARBA" id="ARBA00007623"/>
    </source>
</evidence>
<evidence type="ECO:0000256" key="4">
    <source>
        <dbReference type="ARBA" id="ARBA00022670"/>
    </source>
</evidence>
<dbReference type="GO" id="GO:0005509">
    <property type="term" value="F:calcium ion binding"/>
    <property type="evidence" value="ECO:0007669"/>
    <property type="project" value="InterPro"/>
</dbReference>
<dbReference type="Pfam" id="PF01067">
    <property type="entry name" value="Calpain_III"/>
    <property type="match status" value="1"/>
</dbReference>
<keyword evidence="5 9" id="KW-0378">Hydrolase</keyword>
<dbReference type="GO" id="GO:0006508">
    <property type="term" value="P:proteolysis"/>
    <property type="evidence" value="ECO:0007669"/>
    <property type="project" value="UniProtKB-KW"/>
</dbReference>
<dbReference type="InterPro" id="IPR011992">
    <property type="entry name" value="EF-hand-dom_pair"/>
</dbReference>
<dbReference type="InterPro" id="IPR038765">
    <property type="entry name" value="Papain-like_cys_pep_sf"/>
</dbReference>
<dbReference type="CDD" id="cd00044">
    <property type="entry name" value="CysPc"/>
    <property type="match status" value="1"/>
</dbReference>
<dbReference type="SMART" id="SM00054">
    <property type="entry name" value="EFh"/>
    <property type="match status" value="2"/>
</dbReference>
<feature type="domain" description="Calpain catalytic" evidence="11">
    <location>
        <begin position="165"/>
        <end position="464"/>
    </location>
</feature>
<comment type="similarity">
    <text evidence="2">Belongs to the peptidase C2 family.</text>
</comment>
<evidence type="ECO:0000259" key="11">
    <source>
        <dbReference type="PROSITE" id="PS50203"/>
    </source>
</evidence>
<evidence type="ECO:0000259" key="12">
    <source>
        <dbReference type="PROSITE" id="PS50222"/>
    </source>
</evidence>
<dbReference type="SMART" id="SM00720">
    <property type="entry name" value="calpain_III"/>
    <property type="match status" value="1"/>
</dbReference>
<dbReference type="GeneID" id="117651575"/>
<name>A0A6P9A2F0_THRPL</name>
<dbReference type="Gene3D" id="2.60.120.380">
    <property type="match status" value="1"/>
</dbReference>
<evidence type="ECO:0000256" key="9">
    <source>
        <dbReference type="PROSITE-ProRule" id="PRU00239"/>
    </source>
</evidence>
<dbReference type="PROSITE" id="PS50203">
    <property type="entry name" value="CALPAIN_CAT"/>
    <property type="match status" value="1"/>
</dbReference>
<feature type="active site" evidence="8 9">
    <location>
        <position position="220"/>
    </location>
</feature>
<accession>A0A6P9A2F0</accession>
<dbReference type="InterPro" id="IPR036213">
    <property type="entry name" value="Calpain_III_sf"/>
</dbReference>
<dbReference type="CDD" id="cd16196">
    <property type="entry name" value="EFh_PEF_CalpA_B"/>
    <property type="match status" value="1"/>
</dbReference>
<gene>
    <name evidence="14" type="primary">LOC117651575</name>
</gene>
<dbReference type="InterPro" id="IPR001300">
    <property type="entry name" value="Peptidase_C2_calpain_cat"/>
</dbReference>
<dbReference type="InterPro" id="IPR022683">
    <property type="entry name" value="Calpain_III"/>
</dbReference>
<dbReference type="Pfam" id="PF00648">
    <property type="entry name" value="Peptidase_C2"/>
    <property type="match status" value="1"/>
</dbReference>
<dbReference type="Proteomes" id="UP000515158">
    <property type="component" value="Unplaced"/>
</dbReference>
<dbReference type="FunFam" id="1.10.238.10:FF:000241">
    <property type="entry name" value="Calpain-A, isoform C"/>
    <property type="match status" value="1"/>
</dbReference>
<keyword evidence="6 9" id="KW-0788">Thiol protease</keyword>
<organism evidence="14">
    <name type="scientific">Thrips palmi</name>
    <name type="common">Melon thrips</name>
    <dbReference type="NCBI Taxonomy" id="161013"/>
    <lineage>
        <taxon>Eukaryota</taxon>
        <taxon>Metazoa</taxon>
        <taxon>Ecdysozoa</taxon>
        <taxon>Arthropoda</taxon>
        <taxon>Hexapoda</taxon>
        <taxon>Insecta</taxon>
        <taxon>Pterygota</taxon>
        <taxon>Neoptera</taxon>
        <taxon>Paraneoptera</taxon>
        <taxon>Thysanoptera</taxon>
        <taxon>Terebrantia</taxon>
        <taxon>Thripoidea</taxon>
        <taxon>Thripidae</taxon>
        <taxon>Thrips</taxon>
    </lineage>
</organism>
<evidence type="ECO:0000313" key="13">
    <source>
        <dbReference type="Proteomes" id="UP000515158"/>
    </source>
</evidence>
<dbReference type="InterPro" id="IPR000169">
    <property type="entry name" value="Pept_cys_AS"/>
</dbReference>
<reference evidence="14" key="1">
    <citation type="submission" date="2025-08" db="UniProtKB">
        <authorList>
            <consortium name="RefSeq"/>
        </authorList>
    </citation>
    <scope>IDENTIFICATION</scope>
    <source>
        <tissue evidence="14">Total insect</tissue>
    </source>
</reference>
<evidence type="ECO:0000256" key="8">
    <source>
        <dbReference type="PIRSR" id="PIRSR622684-1"/>
    </source>
</evidence>
<feature type="domain" description="EF-hand" evidence="12">
    <location>
        <begin position="724"/>
        <end position="759"/>
    </location>
</feature>
<dbReference type="PROSITE" id="PS50222">
    <property type="entry name" value="EF_HAND_2"/>
    <property type="match status" value="1"/>
</dbReference>
<evidence type="ECO:0000256" key="7">
    <source>
        <dbReference type="ARBA" id="ARBA00022813"/>
    </source>
</evidence>
<comment type="subcellular location">
    <subcellularLocation>
        <location evidence="1">Cytoplasm</location>
    </subcellularLocation>
</comment>
<protein>
    <submittedName>
        <fullName evidence="14">Calpain-B-like isoform X4</fullName>
    </submittedName>
</protein>
<dbReference type="PANTHER" id="PTHR10183">
    <property type="entry name" value="CALPAIN"/>
    <property type="match status" value="1"/>
</dbReference>
<dbReference type="InterPro" id="IPR022682">
    <property type="entry name" value="Calpain_domain_III"/>
</dbReference>
<feature type="active site" evidence="8 9">
    <location>
        <position position="404"/>
    </location>
</feature>
<evidence type="ECO:0000313" key="14">
    <source>
        <dbReference type="RefSeq" id="XP_034251600.1"/>
    </source>
</evidence>
<evidence type="ECO:0000256" key="10">
    <source>
        <dbReference type="SAM" id="MobiDB-lite"/>
    </source>
</evidence>
<feature type="region of interest" description="Disordered" evidence="10">
    <location>
        <begin position="23"/>
        <end position="45"/>
    </location>
</feature>
<dbReference type="PANTHER" id="PTHR10183:SF433">
    <property type="entry name" value="CALPAIN-A-RELATED"/>
    <property type="match status" value="1"/>
</dbReference>
<dbReference type="Gene3D" id="3.90.70.10">
    <property type="entry name" value="Cysteine proteinases"/>
    <property type="match status" value="1"/>
</dbReference>
<dbReference type="GO" id="GO:0005737">
    <property type="term" value="C:cytoplasm"/>
    <property type="evidence" value="ECO:0007669"/>
    <property type="project" value="UniProtKB-SubCell"/>
</dbReference>
<dbReference type="AlphaFoldDB" id="A0A6P9A2F0"/>
<dbReference type="Gene3D" id="1.10.238.10">
    <property type="entry name" value="EF-hand"/>
    <property type="match status" value="1"/>
</dbReference>
<keyword evidence="4 9" id="KW-0645">Protease</keyword>
<dbReference type="PRINTS" id="PR00704">
    <property type="entry name" value="CALPAIN"/>
</dbReference>
<dbReference type="CDD" id="cd00214">
    <property type="entry name" value="Calpain_III"/>
    <property type="match status" value="1"/>
</dbReference>
<dbReference type="GO" id="GO:0004198">
    <property type="term" value="F:calcium-dependent cysteine-type endopeptidase activity"/>
    <property type="evidence" value="ECO:0007669"/>
    <property type="project" value="InterPro"/>
</dbReference>
<dbReference type="OrthoDB" id="424753at2759"/>
<keyword evidence="7" id="KW-0068">Autocatalytic cleavage</keyword>
<dbReference type="FunFam" id="3.90.70.10:FF:000001">
    <property type="entry name" value="Calpain-1 catalytic subunit"/>
    <property type="match status" value="1"/>
</dbReference>
<feature type="active site" evidence="8 9">
    <location>
        <position position="376"/>
    </location>
</feature>
<evidence type="ECO:0000256" key="3">
    <source>
        <dbReference type="ARBA" id="ARBA00022490"/>
    </source>
</evidence>
<evidence type="ECO:0000256" key="6">
    <source>
        <dbReference type="ARBA" id="ARBA00022807"/>
    </source>
</evidence>
<dbReference type="SUPFAM" id="SSF47473">
    <property type="entry name" value="EF-hand"/>
    <property type="match status" value="1"/>
</dbReference>
<dbReference type="SUPFAM" id="SSF49758">
    <property type="entry name" value="Calpain large subunit, middle domain (domain III)"/>
    <property type="match status" value="1"/>
</dbReference>
<dbReference type="InterPro" id="IPR002048">
    <property type="entry name" value="EF_hand_dom"/>
</dbReference>
<evidence type="ECO:0000256" key="1">
    <source>
        <dbReference type="ARBA" id="ARBA00004496"/>
    </source>
</evidence>
<dbReference type="FunFam" id="2.60.120.380:FF:000002">
    <property type="entry name" value="calpain-3 isoform X1"/>
    <property type="match status" value="1"/>
</dbReference>
<dbReference type="PROSITE" id="PS00139">
    <property type="entry name" value="THIOL_PROTEASE_CYS"/>
    <property type="match status" value="1"/>
</dbReference>
<dbReference type="InterPro" id="IPR033883">
    <property type="entry name" value="C2_III"/>
</dbReference>
<dbReference type="SUPFAM" id="SSF54001">
    <property type="entry name" value="Cysteine proteinases"/>
    <property type="match status" value="1"/>
</dbReference>
<dbReference type="RefSeq" id="XP_034251600.1">
    <property type="nucleotide sequence ID" value="XM_034395709.1"/>
</dbReference>
<proteinExistence type="inferred from homology"/>
<dbReference type="SMART" id="SM00230">
    <property type="entry name" value="CysPc"/>
    <property type="match status" value="1"/>
</dbReference>
<dbReference type="InterPro" id="IPR022684">
    <property type="entry name" value="Calpain_cysteine_protease"/>
</dbReference>
<feature type="region of interest" description="Disordered" evidence="10">
    <location>
        <begin position="81"/>
        <end position="102"/>
    </location>
</feature>